<dbReference type="GO" id="GO:0030288">
    <property type="term" value="C:outer membrane-bounded periplasmic space"/>
    <property type="evidence" value="ECO:0007669"/>
    <property type="project" value="UniProtKB-ARBA"/>
</dbReference>
<dbReference type="GO" id="GO:0015833">
    <property type="term" value="P:peptide transport"/>
    <property type="evidence" value="ECO:0007669"/>
    <property type="project" value="TreeGrafter"/>
</dbReference>
<dbReference type="CDD" id="cd08502">
    <property type="entry name" value="PBP2_NikA_DppA_OppA_like_16"/>
    <property type="match status" value="1"/>
</dbReference>
<dbReference type="GO" id="GO:1904680">
    <property type="term" value="F:peptide transmembrane transporter activity"/>
    <property type="evidence" value="ECO:0007669"/>
    <property type="project" value="TreeGrafter"/>
</dbReference>
<feature type="signal peptide" evidence="3">
    <location>
        <begin position="1"/>
        <end position="27"/>
    </location>
</feature>
<name>A0A853F667_9BURK</name>
<dbReference type="OrthoDB" id="9801799at2"/>
<dbReference type="InterPro" id="IPR039424">
    <property type="entry name" value="SBP_5"/>
</dbReference>
<dbReference type="Gene3D" id="3.10.105.10">
    <property type="entry name" value="Dipeptide-binding Protein, Domain 3"/>
    <property type="match status" value="1"/>
</dbReference>
<gene>
    <name evidence="5" type="ORF">H0A68_04150</name>
</gene>
<feature type="domain" description="Solute-binding protein family 5" evidence="4">
    <location>
        <begin position="72"/>
        <end position="430"/>
    </location>
</feature>
<comment type="caution">
    <text evidence="5">The sequence shown here is derived from an EMBL/GenBank/DDBJ whole genome shotgun (WGS) entry which is preliminary data.</text>
</comment>
<evidence type="ECO:0000313" key="6">
    <source>
        <dbReference type="Proteomes" id="UP000580517"/>
    </source>
</evidence>
<dbReference type="SUPFAM" id="SSF53850">
    <property type="entry name" value="Periplasmic binding protein-like II"/>
    <property type="match status" value="1"/>
</dbReference>
<sequence length="526" mass="57746">MKKSIIAPLAIAMTIAGSLLGGHQAMAEGKTLRMVPYADLKILDPMFTTSYITRNFGYMVYDTLFSMNAKGEPQPQMVDTWKKSDDGKTWTFTLRPGLKFSDGKPVTSADCIASLERWQARDNIGHAMTAAGGKWAAVDDNTFTLTLERPFGLVLDGLAKASSYPAFIMPERLASQPTSKPLNEVVGSGPYLFKRDEWAPGNKVVFVRNPDYVPRKEAPDGLAGSHESHMDRVEWVILPDANSAIAALKSKEVDMIEQVPPDFIATLREDKNLTTGTLNQQQVYLVMNHALPPFDNEKARQAVAHAINQNDTTAAMGYPDDLRVKHCDTFFICGSANETSAGSESFKKPDLDLAKKLLAESGYKGEKIAMMLPADVGYLNTATLVAAQAMQSIGIKVDLLSMDWSTLTARRAKKVPVSEGGWNAFVSAAAQFNVDSPITNTYLGAACGNSLPGWPCDEKLDQLRSKWIAATDSAERKKLLDAFQVEAYRTIPNLPIGQYSTVYSTQKSIKNTDKLWGLPNVWVLDR</sequence>
<keyword evidence="2 3" id="KW-0732">Signal</keyword>
<dbReference type="Gene3D" id="3.90.76.10">
    <property type="entry name" value="Dipeptide-binding Protein, Domain 1"/>
    <property type="match status" value="1"/>
</dbReference>
<dbReference type="InterPro" id="IPR030678">
    <property type="entry name" value="Peptide/Ni-bd"/>
</dbReference>
<evidence type="ECO:0000256" key="2">
    <source>
        <dbReference type="ARBA" id="ARBA00022729"/>
    </source>
</evidence>
<keyword evidence="6" id="KW-1185">Reference proteome</keyword>
<dbReference type="Proteomes" id="UP000580517">
    <property type="component" value="Unassembled WGS sequence"/>
</dbReference>
<comment type="similarity">
    <text evidence="1">Belongs to the bacterial solute-binding protein 5 family.</text>
</comment>
<evidence type="ECO:0000256" key="1">
    <source>
        <dbReference type="ARBA" id="ARBA00005695"/>
    </source>
</evidence>
<protein>
    <submittedName>
        <fullName evidence="5">ABC transporter substrate-binding protein</fullName>
    </submittedName>
</protein>
<accession>A0A853F667</accession>
<feature type="chain" id="PRO_5032638916" evidence="3">
    <location>
        <begin position="28"/>
        <end position="526"/>
    </location>
</feature>
<reference evidence="5 6" key="1">
    <citation type="submission" date="2020-07" db="EMBL/GenBank/DDBJ databases">
        <title>Taxonomic revisions and descriptions of new bacterial species based on genomic comparisons in the high-G+C-content subgroup of the family Alcaligenaceae.</title>
        <authorList>
            <person name="Szabo A."/>
            <person name="Felfoldi T."/>
        </authorList>
    </citation>
    <scope>NUCLEOTIDE SEQUENCE [LARGE SCALE GENOMIC DNA]</scope>
    <source>
        <strain evidence="5 6">DSM 25264</strain>
    </source>
</reference>
<dbReference type="PIRSF" id="PIRSF002741">
    <property type="entry name" value="MppA"/>
    <property type="match status" value="1"/>
</dbReference>
<evidence type="ECO:0000256" key="3">
    <source>
        <dbReference type="SAM" id="SignalP"/>
    </source>
</evidence>
<dbReference type="Gene3D" id="3.40.190.10">
    <property type="entry name" value="Periplasmic binding protein-like II"/>
    <property type="match status" value="1"/>
</dbReference>
<dbReference type="PANTHER" id="PTHR30290:SF38">
    <property type="entry name" value="D,D-DIPEPTIDE-BINDING PERIPLASMIC PROTEIN DDPA-RELATED"/>
    <property type="match status" value="1"/>
</dbReference>
<evidence type="ECO:0000313" key="5">
    <source>
        <dbReference type="EMBL" id="NYT36054.1"/>
    </source>
</evidence>
<organism evidence="5 6">
    <name type="scientific">Allopusillimonas soli</name>
    <dbReference type="NCBI Taxonomy" id="659016"/>
    <lineage>
        <taxon>Bacteria</taxon>
        <taxon>Pseudomonadati</taxon>
        <taxon>Pseudomonadota</taxon>
        <taxon>Betaproteobacteria</taxon>
        <taxon>Burkholderiales</taxon>
        <taxon>Alcaligenaceae</taxon>
        <taxon>Allopusillimonas</taxon>
    </lineage>
</organism>
<dbReference type="EMBL" id="JACCEW010000001">
    <property type="protein sequence ID" value="NYT36054.1"/>
    <property type="molecule type" value="Genomic_DNA"/>
</dbReference>
<dbReference type="AlphaFoldDB" id="A0A853F667"/>
<proteinExistence type="inferred from homology"/>
<dbReference type="RefSeq" id="WP_129967968.1">
    <property type="nucleotide sequence ID" value="NZ_JACCEW010000001.1"/>
</dbReference>
<dbReference type="InterPro" id="IPR000914">
    <property type="entry name" value="SBP_5_dom"/>
</dbReference>
<dbReference type="GO" id="GO:0043190">
    <property type="term" value="C:ATP-binding cassette (ABC) transporter complex"/>
    <property type="evidence" value="ECO:0007669"/>
    <property type="project" value="InterPro"/>
</dbReference>
<dbReference type="PANTHER" id="PTHR30290">
    <property type="entry name" value="PERIPLASMIC BINDING COMPONENT OF ABC TRANSPORTER"/>
    <property type="match status" value="1"/>
</dbReference>
<dbReference type="Pfam" id="PF00496">
    <property type="entry name" value="SBP_bac_5"/>
    <property type="match status" value="1"/>
</dbReference>
<evidence type="ECO:0000259" key="4">
    <source>
        <dbReference type="Pfam" id="PF00496"/>
    </source>
</evidence>